<evidence type="ECO:0000256" key="6">
    <source>
        <dbReference type="ARBA" id="ARBA00022989"/>
    </source>
</evidence>
<evidence type="ECO:0000256" key="4">
    <source>
        <dbReference type="ARBA" id="ARBA00022519"/>
    </source>
</evidence>
<dbReference type="EMBL" id="QVJI01000005">
    <property type="protein sequence ID" value="RFN63755.1"/>
    <property type="molecule type" value="Genomic_DNA"/>
</dbReference>
<keyword evidence="7 9" id="KW-0472">Membrane</keyword>
<protein>
    <recommendedName>
        <fullName evidence="9">TRAP transporter small permease protein</fullName>
    </recommendedName>
</protein>
<comment type="subunit">
    <text evidence="9">The complex comprises the extracytoplasmic solute receptor protein and the two transmembrane proteins.</text>
</comment>
<dbReference type="RefSeq" id="WP_005693871.1">
    <property type="nucleotide sequence ID" value="NZ_AP018764.1"/>
</dbReference>
<dbReference type="GO" id="GO:0022857">
    <property type="term" value="F:transmembrane transporter activity"/>
    <property type="evidence" value="ECO:0007669"/>
    <property type="project" value="UniProtKB-UniRule"/>
</dbReference>
<evidence type="ECO:0000256" key="7">
    <source>
        <dbReference type="ARBA" id="ARBA00023136"/>
    </source>
</evidence>
<feature type="transmembrane region" description="Helical" evidence="9">
    <location>
        <begin position="135"/>
        <end position="156"/>
    </location>
</feature>
<feature type="transmembrane region" description="Helical" evidence="9">
    <location>
        <begin position="20"/>
        <end position="43"/>
    </location>
</feature>
<evidence type="ECO:0000256" key="3">
    <source>
        <dbReference type="ARBA" id="ARBA00022475"/>
    </source>
</evidence>
<dbReference type="GO" id="GO:0005886">
    <property type="term" value="C:plasma membrane"/>
    <property type="evidence" value="ECO:0007669"/>
    <property type="project" value="UniProtKB-SubCell"/>
</dbReference>
<gene>
    <name evidence="11" type="ORF">CH627_04465</name>
</gene>
<dbReference type="AlphaFoldDB" id="A0A346JV83"/>
<comment type="similarity">
    <text evidence="8 9">Belongs to the TRAP transporter small permease family.</text>
</comment>
<evidence type="ECO:0000256" key="8">
    <source>
        <dbReference type="ARBA" id="ARBA00038436"/>
    </source>
</evidence>
<comment type="subcellular location">
    <subcellularLocation>
        <location evidence="1 9">Cell inner membrane</location>
        <topology evidence="1 9">Multi-pass membrane protein</topology>
    </subcellularLocation>
</comment>
<feature type="domain" description="Tripartite ATP-independent periplasmic transporters DctQ component" evidence="10">
    <location>
        <begin position="31"/>
        <end position="154"/>
    </location>
</feature>
<keyword evidence="6 9" id="KW-1133">Transmembrane helix</keyword>
<evidence type="ECO:0000256" key="1">
    <source>
        <dbReference type="ARBA" id="ARBA00004429"/>
    </source>
</evidence>
<accession>A0A346JV83</accession>
<evidence type="ECO:0000259" key="10">
    <source>
        <dbReference type="Pfam" id="PF04290"/>
    </source>
</evidence>
<comment type="caution">
    <text evidence="11">The sequence shown here is derived from an EMBL/GenBank/DDBJ whole genome shotgun (WGS) entry which is preliminary data.</text>
</comment>
<keyword evidence="3" id="KW-1003">Cell membrane</keyword>
<dbReference type="InterPro" id="IPR055348">
    <property type="entry name" value="DctQ"/>
</dbReference>
<evidence type="ECO:0000256" key="5">
    <source>
        <dbReference type="ARBA" id="ARBA00022692"/>
    </source>
</evidence>
<reference evidence="11" key="1">
    <citation type="submission" date="2018-08" db="EMBL/GenBank/DDBJ databases">
        <title>Antagonistic pleiotropy in the bifunctional surface protein FadL/P1 during adaptation of Haemophilus influenzae to chronic lung infection associated with COPD.</title>
        <authorList>
            <person name="Moleres J."/>
            <person name="Ehrlich R."/>
        </authorList>
    </citation>
    <scope>NUCLEOTIDE SEQUENCE [LARGE SCALE GENOMIC DNA]</scope>
    <source>
        <strain evidence="11">P668-6062</strain>
    </source>
</reference>
<dbReference type="PANTHER" id="PTHR35011:SF2">
    <property type="entry name" value="2,3-DIKETO-L-GULONATE TRAP TRANSPORTER SMALL PERMEASE PROTEIN YIAM"/>
    <property type="match status" value="1"/>
</dbReference>
<evidence type="ECO:0000313" key="11">
    <source>
        <dbReference type="EMBL" id="RFN63755.1"/>
    </source>
</evidence>
<proteinExistence type="inferred from homology"/>
<dbReference type="InterPro" id="IPR007387">
    <property type="entry name" value="TRAP_DctQ"/>
</dbReference>
<comment type="function">
    <text evidence="9">Part of the tripartite ATP-independent periplasmic (TRAP) transport system.</text>
</comment>
<dbReference type="PANTHER" id="PTHR35011">
    <property type="entry name" value="2,3-DIKETO-L-GULONATE TRAP TRANSPORTER SMALL PERMEASE PROTEIN YIAM"/>
    <property type="match status" value="1"/>
</dbReference>
<feature type="transmembrane region" description="Helical" evidence="9">
    <location>
        <begin position="94"/>
        <end position="115"/>
    </location>
</feature>
<evidence type="ECO:0000256" key="2">
    <source>
        <dbReference type="ARBA" id="ARBA00022448"/>
    </source>
</evidence>
<keyword evidence="2 9" id="KW-0813">Transport</keyword>
<feature type="transmembrane region" description="Helical" evidence="9">
    <location>
        <begin position="55"/>
        <end position="73"/>
    </location>
</feature>
<dbReference type="GeneID" id="93220809"/>
<dbReference type="GO" id="GO:0015740">
    <property type="term" value="P:C4-dicarboxylate transport"/>
    <property type="evidence" value="ECO:0007669"/>
    <property type="project" value="TreeGrafter"/>
</dbReference>
<keyword evidence="5 9" id="KW-0812">Transmembrane</keyword>
<sequence length="165" mass="18630">MGDKEGACFMKIAKYLDKALEYLSILALVIMISLVFFNSVLRYFFDSGIAFSEEFSRICFVYMIFFGIILVAKDKAHLTVDIIISALPEQYRKIVLIVANICVLIAMIFIAYGALQLMSLTYTQQMPATGISSSFLYLAAVISAVSYFFIVMFSMIKDYKESSDK</sequence>
<keyword evidence="4 9" id="KW-0997">Cell inner membrane</keyword>
<organism evidence="11">
    <name type="scientific">Haemophilus influenzae</name>
    <dbReference type="NCBI Taxonomy" id="727"/>
    <lineage>
        <taxon>Bacteria</taxon>
        <taxon>Pseudomonadati</taxon>
        <taxon>Pseudomonadota</taxon>
        <taxon>Gammaproteobacteria</taxon>
        <taxon>Pasteurellales</taxon>
        <taxon>Pasteurellaceae</taxon>
        <taxon>Haemophilus</taxon>
    </lineage>
</organism>
<dbReference type="Pfam" id="PF04290">
    <property type="entry name" value="DctQ"/>
    <property type="match status" value="1"/>
</dbReference>
<name>A0A346JV83_HAEIF</name>
<evidence type="ECO:0000256" key="9">
    <source>
        <dbReference type="RuleBase" id="RU369079"/>
    </source>
</evidence>